<proteinExistence type="predicted"/>
<dbReference type="AlphaFoldDB" id="A0A4S8IGS1"/>
<evidence type="ECO:0000313" key="2">
    <source>
        <dbReference type="EMBL" id="THU46542.1"/>
    </source>
</evidence>
<protein>
    <submittedName>
        <fullName evidence="2">Uncharacterized protein</fullName>
    </submittedName>
</protein>
<feature type="compositionally biased region" description="Basic residues" evidence="1">
    <location>
        <begin position="86"/>
        <end position="97"/>
    </location>
</feature>
<evidence type="ECO:0000313" key="3">
    <source>
        <dbReference type="Proteomes" id="UP000317650"/>
    </source>
</evidence>
<sequence length="117" mass="13169">MVPSISFMLLTSVAQSSHYMRPRSVLVGERDSEERERERMNGASLRVAKRGTDGDDVDVDAFKLQESEEEINNVSSKSNIHSEPAKKKKKKKKKKAEGRRLGDLPVFSCDIPLELHG</sequence>
<gene>
    <name evidence="2" type="ORF">C4D60_Mb09t06030</name>
</gene>
<feature type="region of interest" description="Disordered" evidence="1">
    <location>
        <begin position="68"/>
        <end position="99"/>
    </location>
</feature>
<name>A0A4S8IGS1_MUSBA</name>
<comment type="caution">
    <text evidence="2">The sequence shown here is derived from an EMBL/GenBank/DDBJ whole genome shotgun (WGS) entry which is preliminary data.</text>
</comment>
<dbReference type="EMBL" id="PYDT01000010">
    <property type="protein sequence ID" value="THU46542.1"/>
    <property type="molecule type" value="Genomic_DNA"/>
</dbReference>
<feature type="compositionally biased region" description="Polar residues" evidence="1">
    <location>
        <begin position="72"/>
        <end position="81"/>
    </location>
</feature>
<reference evidence="2 3" key="1">
    <citation type="journal article" date="2019" name="Nat. Plants">
        <title>Genome sequencing of Musa balbisiana reveals subgenome evolution and function divergence in polyploid bananas.</title>
        <authorList>
            <person name="Yao X."/>
        </authorList>
    </citation>
    <scope>NUCLEOTIDE SEQUENCE [LARGE SCALE GENOMIC DNA]</scope>
    <source>
        <strain evidence="3">cv. DH-PKW</strain>
        <tissue evidence="2">Leaves</tissue>
    </source>
</reference>
<organism evidence="2 3">
    <name type="scientific">Musa balbisiana</name>
    <name type="common">Banana</name>
    <dbReference type="NCBI Taxonomy" id="52838"/>
    <lineage>
        <taxon>Eukaryota</taxon>
        <taxon>Viridiplantae</taxon>
        <taxon>Streptophyta</taxon>
        <taxon>Embryophyta</taxon>
        <taxon>Tracheophyta</taxon>
        <taxon>Spermatophyta</taxon>
        <taxon>Magnoliopsida</taxon>
        <taxon>Liliopsida</taxon>
        <taxon>Zingiberales</taxon>
        <taxon>Musaceae</taxon>
        <taxon>Musa</taxon>
    </lineage>
</organism>
<accession>A0A4S8IGS1</accession>
<dbReference type="Proteomes" id="UP000317650">
    <property type="component" value="Chromosome 9"/>
</dbReference>
<keyword evidence="3" id="KW-1185">Reference proteome</keyword>
<evidence type="ECO:0000256" key="1">
    <source>
        <dbReference type="SAM" id="MobiDB-lite"/>
    </source>
</evidence>